<name>A0ABP1RCD4_9HEXA</name>
<evidence type="ECO:0000256" key="3">
    <source>
        <dbReference type="ARBA" id="ARBA00022833"/>
    </source>
</evidence>
<evidence type="ECO:0000256" key="2">
    <source>
        <dbReference type="ARBA" id="ARBA00022771"/>
    </source>
</evidence>
<comment type="caution">
    <text evidence="6">The sequence shown here is derived from an EMBL/GenBank/DDBJ whole genome shotgun (WGS) entry which is preliminary data.</text>
</comment>
<reference evidence="6 7" key="1">
    <citation type="submission" date="2024-08" db="EMBL/GenBank/DDBJ databases">
        <authorList>
            <person name="Cucini C."/>
            <person name="Frati F."/>
        </authorList>
    </citation>
    <scope>NUCLEOTIDE SEQUENCE [LARGE SCALE GENOMIC DNA]</scope>
</reference>
<dbReference type="EMBL" id="CAXLJM020000071">
    <property type="protein sequence ID" value="CAL8126132.1"/>
    <property type="molecule type" value="Genomic_DNA"/>
</dbReference>
<dbReference type="PANTHER" id="PTHR10782">
    <property type="entry name" value="ZINC FINGER MIZ DOMAIN-CONTAINING PROTEIN"/>
    <property type="match status" value="1"/>
</dbReference>
<evidence type="ECO:0000256" key="4">
    <source>
        <dbReference type="PROSITE-ProRule" id="PRU00452"/>
    </source>
</evidence>
<evidence type="ECO:0000313" key="7">
    <source>
        <dbReference type="Proteomes" id="UP001642540"/>
    </source>
</evidence>
<keyword evidence="3" id="KW-0862">Zinc</keyword>
<organism evidence="6 7">
    <name type="scientific">Orchesella dallaii</name>
    <dbReference type="NCBI Taxonomy" id="48710"/>
    <lineage>
        <taxon>Eukaryota</taxon>
        <taxon>Metazoa</taxon>
        <taxon>Ecdysozoa</taxon>
        <taxon>Arthropoda</taxon>
        <taxon>Hexapoda</taxon>
        <taxon>Collembola</taxon>
        <taxon>Entomobryomorpha</taxon>
        <taxon>Entomobryoidea</taxon>
        <taxon>Orchesellidae</taxon>
        <taxon>Orchesellinae</taxon>
        <taxon>Orchesella</taxon>
    </lineage>
</organism>
<sequence length="337" mass="37670">MMGKSYEFWRRVVMSFTSSELMSVLNAADKTSKSRTVGGLRSNCLHLIMFGNAGVLREVMKMQQQKIIKQQEENLANGESSGSGSGLQLQPEVRKIHSYSSVAMNFGICNYLEEGLTLDELFQKLQTERIRPADFTRAQVMGIFKVRADEEGECAPTYIRVSIACPMGKERMTWPCRAVTCAHLQCFDANQFLLMNRKNPKFRCPVCNNQLKFDDLRIDGYILDVVQSLSKADGNDIELFADGKWAPASIAVKDEQDKESPPKKRAENSALAEVADLDDRYASDKVSIVEIGNEKSIAHPARVSFPTVLSSEVCEVEKLLAEVVDTVCRSITDVMTK</sequence>
<dbReference type="Proteomes" id="UP001642540">
    <property type="component" value="Unassembled WGS sequence"/>
</dbReference>
<evidence type="ECO:0000256" key="1">
    <source>
        <dbReference type="ARBA" id="ARBA00022723"/>
    </source>
</evidence>
<gene>
    <name evidence="6" type="ORF">ODALV1_LOCUS21281</name>
</gene>
<keyword evidence="2 4" id="KW-0863">Zinc-finger</keyword>
<dbReference type="InterPro" id="IPR013083">
    <property type="entry name" value="Znf_RING/FYVE/PHD"/>
</dbReference>
<dbReference type="PANTHER" id="PTHR10782:SF94">
    <property type="entry name" value="SUPPRESSOR OF VARIEGATION 2-10, ISOFORM I"/>
    <property type="match status" value="1"/>
</dbReference>
<evidence type="ECO:0000313" key="6">
    <source>
        <dbReference type="EMBL" id="CAL8126132.1"/>
    </source>
</evidence>
<dbReference type="Gene3D" id="3.30.40.10">
    <property type="entry name" value="Zinc/RING finger domain, C3HC4 (zinc finger)"/>
    <property type="match status" value="1"/>
</dbReference>
<keyword evidence="1" id="KW-0479">Metal-binding</keyword>
<accession>A0ABP1RCD4</accession>
<protein>
    <recommendedName>
        <fullName evidence="5">SP-RING-type domain-containing protein</fullName>
    </recommendedName>
</protein>
<dbReference type="InterPro" id="IPR004181">
    <property type="entry name" value="Znf_MIZ"/>
</dbReference>
<evidence type="ECO:0000259" key="5">
    <source>
        <dbReference type="PROSITE" id="PS51044"/>
    </source>
</evidence>
<proteinExistence type="predicted"/>
<feature type="domain" description="SP-RING-type" evidence="5">
    <location>
        <begin position="150"/>
        <end position="231"/>
    </location>
</feature>
<dbReference type="PROSITE" id="PS51044">
    <property type="entry name" value="ZF_SP_RING"/>
    <property type="match status" value="1"/>
</dbReference>
<dbReference type="SUPFAM" id="SSF57850">
    <property type="entry name" value="RING/U-box"/>
    <property type="match status" value="1"/>
</dbReference>
<keyword evidence="7" id="KW-1185">Reference proteome</keyword>
<dbReference type="Pfam" id="PF02891">
    <property type="entry name" value="zf-MIZ"/>
    <property type="match status" value="1"/>
</dbReference>